<sequence>MPSIKIFCSVISPTQGWHHYENKTRLKRGLPIFASQSQFGGHAAILKEPFNGSLSRVKSSFFSCGGEGFSKKQKKRKGINDSELDI</sequence>
<proteinExistence type="predicted"/>
<comment type="caution">
    <text evidence="2">The sequence shown here is derived from an EMBL/GenBank/DDBJ whole genome shotgun (WGS) entry which is preliminary data.</text>
</comment>
<accession>A0AAV4NVE3</accession>
<feature type="region of interest" description="Disordered" evidence="1">
    <location>
        <begin position="67"/>
        <end position="86"/>
    </location>
</feature>
<dbReference type="AlphaFoldDB" id="A0AAV4NVE3"/>
<evidence type="ECO:0000256" key="1">
    <source>
        <dbReference type="SAM" id="MobiDB-lite"/>
    </source>
</evidence>
<keyword evidence="3" id="KW-1185">Reference proteome</keyword>
<evidence type="ECO:0000313" key="3">
    <source>
        <dbReference type="Proteomes" id="UP001054945"/>
    </source>
</evidence>
<organism evidence="2 3">
    <name type="scientific">Caerostris extrusa</name>
    <name type="common">Bark spider</name>
    <name type="synonym">Caerostris bankana</name>
    <dbReference type="NCBI Taxonomy" id="172846"/>
    <lineage>
        <taxon>Eukaryota</taxon>
        <taxon>Metazoa</taxon>
        <taxon>Ecdysozoa</taxon>
        <taxon>Arthropoda</taxon>
        <taxon>Chelicerata</taxon>
        <taxon>Arachnida</taxon>
        <taxon>Araneae</taxon>
        <taxon>Araneomorphae</taxon>
        <taxon>Entelegynae</taxon>
        <taxon>Araneoidea</taxon>
        <taxon>Araneidae</taxon>
        <taxon>Caerostris</taxon>
    </lineage>
</organism>
<gene>
    <name evidence="2" type="ORF">CEXT_305091</name>
</gene>
<dbReference type="Proteomes" id="UP001054945">
    <property type="component" value="Unassembled WGS sequence"/>
</dbReference>
<evidence type="ECO:0008006" key="4">
    <source>
        <dbReference type="Google" id="ProtNLM"/>
    </source>
</evidence>
<reference evidence="2 3" key="1">
    <citation type="submission" date="2021-06" db="EMBL/GenBank/DDBJ databases">
        <title>Caerostris extrusa draft genome.</title>
        <authorList>
            <person name="Kono N."/>
            <person name="Arakawa K."/>
        </authorList>
    </citation>
    <scope>NUCLEOTIDE SEQUENCE [LARGE SCALE GENOMIC DNA]</scope>
</reference>
<dbReference type="EMBL" id="BPLR01003802">
    <property type="protein sequence ID" value="GIX88855.1"/>
    <property type="molecule type" value="Genomic_DNA"/>
</dbReference>
<evidence type="ECO:0000313" key="2">
    <source>
        <dbReference type="EMBL" id="GIX88855.1"/>
    </source>
</evidence>
<name>A0AAV4NVE3_CAEEX</name>
<protein>
    <recommendedName>
        <fullName evidence="4">Ycf15</fullName>
    </recommendedName>
</protein>